<comment type="caution">
    <text evidence="2">The sequence shown here is derived from an EMBL/GenBank/DDBJ whole genome shotgun (WGS) entry which is preliminary data.</text>
</comment>
<organism evidence="2 3">
    <name type="scientific">Sorangium cellulosum</name>
    <name type="common">Polyangium cellulosum</name>
    <dbReference type="NCBI Taxonomy" id="56"/>
    <lineage>
        <taxon>Bacteria</taxon>
        <taxon>Pseudomonadati</taxon>
        <taxon>Myxococcota</taxon>
        <taxon>Polyangia</taxon>
        <taxon>Polyangiales</taxon>
        <taxon>Polyangiaceae</taxon>
        <taxon>Sorangium</taxon>
    </lineage>
</organism>
<accession>A0A150P0U3</accession>
<dbReference type="AlphaFoldDB" id="A0A150P0U3"/>
<dbReference type="Proteomes" id="UP000075420">
    <property type="component" value="Unassembled WGS sequence"/>
</dbReference>
<reference evidence="2 3" key="1">
    <citation type="submission" date="2014-02" db="EMBL/GenBank/DDBJ databases">
        <title>The small core and large imbalanced accessory genome model reveals a collaborative survival strategy of Sorangium cellulosum strains in nature.</title>
        <authorList>
            <person name="Han K."/>
            <person name="Peng R."/>
            <person name="Blom J."/>
            <person name="Li Y.-Z."/>
        </authorList>
    </citation>
    <scope>NUCLEOTIDE SEQUENCE [LARGE SCALE GENOMIC DNA]</scope>
    <source>
        <strain evidence="2 3">So0157-25</strain>
    </source>
</reference>
<evidence type="ECO:0000313" key="2">
    <source>
        <dbReference type="EMBL" id="KYF48483.1"/>
    </source>
</evidence>
<evidence type="ECO:0000313" key="3">
    <source>
        <dbReference type="Proteomes" id="UP000075420"/>
    </source>
</evidence>
<name>A0A150P0U3_SORCE</name>
<evidence type="ECO:0000256" key="1">
    <source>
        <dbReference type="SAM" id="MobiDB-lite"/>
    </source>
</evidence>
<sequence length="75" mass="8166">MCDLPRMPGTRVFNNDKTTGSDHCTVDEPCGLGDGDCDPNNHATCRGFLKCKANVGSHFGFSNNNVDVCVHPDFY</sequence>
<dbReference type="EMBL" id="JELY01003491">
    <property type="protein sequence ID" value="KYF48483.1"/>
    <property type="molecule type" value="Genomic_DNA"/>
</dbReference>
<proteinExistence type="predicted"/>
<protein>
    <submittedName>
        <fullName evidence="2">Uncharacterized protein</fullName>
    </submittedName>
</protein>
<feature type="region of interest" description="Disordered" evidence="1">
    <location>
        <begin position="1"/>
        <end position="20"/>
    </location>
</feature>
<gene>
    <name evidence="2" type="ORF">BE08_32625</name>
</gene>